<dbReference type="GeneID" id="34611158"/>
<name>A0A1L9SMR0_9EURO</name>
<dbReference type="AlphaFoldDB" id="A0A1L9SMR0"/>
<dbReference type="RefSeq" id="XP_022582988.1">
    <property type="nucleotide sequence ID" value="XM_022724693.1"/>
</dbReference>
<keyword evidence="2" id="KW-1185">Reference proteome</keyword>
<accession>A0A1L9SMR0</accession>
<evidence type="ECO:0000313" key="1">
    <source>
        <dbReference type="EMBL" id="OJJ48478.1"/>
    </source>
</evidence>
<gene>
    <name evidence="1" type="ORF">ASPZODRAFT_140771</name>
</gene>
<evidence type="ECO:0000313" key="2">
    <source>
        <dbReference type="Proteomes" id="UP000184188"/>
    </source>
</evidence>
<reference evidence="2" key="1">
    <citation type="journal article" date="2017" name="Genome Biol.">
        <title>Comparative genomics reveals high biological diversity and specific adaptations in the industrially and medically important fungal genus Aspergillus.</title>
        <authorList>
            <person name="de Vries R.P."/>
            <person name="Riley R."/>
            <person name="Wiebenga A."/>
            <person name="Aguilar-Osorio G."/>
            <person name="Amillis S."/>
            <person name="Uchima C.A."/>
            <person name="Anderluh G."/>
            <person name="Asadollahi M."/>
            <person name="Askin M."/>
            <person name="Barry K."/>
            <person name="Battaglia E."/>
            <person name="Bayram O."/>
            <person name="Benocci T."/>
            <person name="Braus-Stromeyer S.A."/>
            <person name="Caldana C."/>
            <person name="Canovas D."/>
            <person name="Cerqueira G.C."/>
            <person name="Chen F."/>
            <person name="Chen W."/>
            <person name="Choi C."/>
            <person name="Clum A."/>
            <person name="Dos Santos R.A."/>
            <person name="Damasio A.R."/>
            <person name="Diallinas G."/>
            <person name="Emri T."/>
            <person name="Fekete E."/>
            <person name="Flipphi M."/>
            <person name="Freyberg S."/>
            <person name="Gallo A."/>
            <person name="Gournas C."/>
            <person name="Habgood R."/>
            <person name="Hainaut M."/>
            <person name="Harispe M.L."/>
            <person name="Henrissat B."/>
            <person name="Hilden K.S."/>
            <person name="Hope R."/>
            <person name="Hossain A."/>
            <person name="Karabika E."/>
            <person name="Karaffa L."/>
            <person name="Karanyi Z."/>
            <person name="Krasevec N."/>
            <person name="Kuo A."/>
            <person name="Kusch H."/>
            <person name="LaButti K."/>
            <person name="Lagendijk E.L."/>
            <person name="Lapidus A."/>
            <person name="Levasseur A."/>
            <person name="Lindquist E."/>
            <person name="Lipzen A."/>
            <person name="Logrieco A.F."/>
            <person name="MacCabe A."/>
            <person name="Maekelae M.R."/>
            <person name="Malavazi I."/>
            <person name="Melin P."/>
            <person name="Meyer V."/>
            <person name="Mielnichuk N."/>
            <person name="Miskei M."/>
            <person name="Molnar A.P."/>
            <person name="Mule G."/>
            <person name="Ngan C.Y."/>
            <person name="Orejas M."/>
            <person name="Orosz E."/>
            <person name="Ouedraogo J.P."/>
            <person name="Overkamp K.M."/>
            <person name="Park H.-S."/>
            <person name="Perrone G."/>
            <person name="Piumi F."/>
            <person name="Punt P.J."/>
            <person name="Ram A.F."/>
            <person name="Ramon A."/>
            <person name="Rauscher S."/>
            <person name="Record E."/>
            <person name="Riano-Pachon D.M."/>
            <person name="Robert V."/>
            <person name="Roehrig J."/>
            <person name="Ruller R."/>
            <person name="Salamov A."/>
            <person name="Salih N.S."/>
            <person name="Samson R.A."/>
            <person name="Sandor E."/>
            <person name="Sanguinetti M."/>
            <person name="Schuetze T."/>
            <person name="Sepcic K."/>
            <person name="Shelest E."/>
            <person name="Sherlock G."/>
            <person name="Sophianopoulou V."/>
            <person name="Squina F.M."/>
            <person name="Sun H."/>
            <person name="Susca A."/>
            <person name="Todd R.B."/>
            <person name="Tsang A."/>
            <person name="Unkles S.E."/>
            <person name="van de Wiele N."/>
            <person name="van Rossen-Uffink D."/>
            <person name="Oliveira J.V."/>
            <person name="Vesth T.C."/>
            <person name="Visser J."/>
            <person name="Yu J.-H."/>
            <person name="Zhou M."/>
            <person name="Andersen M.R."/>
            <person name="Archer D.B."/>
            <person name="Baker S.E."/>
            <person name="Benoit I."/>
            <person name="Brakhage A.A."/>
            <person name="Braus G.H."/>
            <person name="Fischer R."/>
            <person name="Frisvad J.C."/>
            <person name="Goldman G.H."/>
            <person name="Houbraken J."/>
            <person name="Oakley B."/>
            <person name="Pocsi I."/>
            <person name="Scazzocchio C."/>
            <person name="Seiboth B."/>
            <person name="vanKuyk P.A."/>
            <person name="Wortman J."/>
            <person name="Dyer P.S."/>
            <person name="Grigoriev I.V."/>
        </authorList>
    </citation>
    <scope>NUCLEOTIDE SEQUENCE [LARGE SCALE GENOMIC DNA]</scope>
    <source>
        <strain evidence="2">CBS 506.65</strain>
    </source>
</reference>
<proteinExistence type="predicted"/>
<dbReference type="Proteomes" id="UP000184188">
    <property type="component" value="Unassembled WGS sequence"/>
</dbReference>
<organism evidence="1 2">
    <name type="scientific">Penicilliopsis zonata CBS 506.65</name>
    <dbReference type="NCBI Taxonomy" id="1073090"/>
    <lineage>
        <taxon>Eukaryota</taxon>
        <taxon>Fungi</taxon>
        <taxon>Dikarya</taxon>
        <taxon>Ascomycota</taxon>
        <taxon>Pezizomycotina</taxon>
        <taxon>Eurotiomycetes</taxon>
        <taxon>Eurotiomycetidae</taxon>
        <taxon>Eurotiales</taxon>
        <taxon>Aspergillaceae</taxon>
        <taxon>Penicilliopsis</taxon>
    </lineage>
</organism>
<dbReference type="VEuPathDB" id="FungiDB:ASPZODRAFT_140771"/>
<sequence>MVYSALGEGERKSIHGYVSEWLKLLEGSPGVAQCQSSPESKIPSTSHQAPVIYIFSGFCGKRNPGLTNLSNCNCYHDRVPKLLDELIKEANSTEAEPMFQTALMDATQNLTVA</sequence>
<dbReference type="EMBL" id="KV878339">
    <property type="protein sequence ID" value="OJJ48478.1"/>
    <property type="molecule type" value="Genomic_DNA"/>
</dbReference>
<protein>
    <submittedName>
        <fullName evidence="1">Uncharacterized protein</fullName>
    </submittedName>
</protein>